<name>A0A835GT35_SPOEX</name>
<reference evidence="2" key="1">
    <citation type="submission" date="2020-08" db="EMBL/GenBank/DDBJ databases">
        <title>Spodoptera exigua strain:BAW_Kor-Di-RS1 Genome sequencing and assembly.</title>
        <authorList>
            <person name="Kim J."/>
            <person name="Nam H.Y."/>
            <person name="Kwon M."/>
            <person name="Choi J.H."/>
            <person name="Cho S.R."/>
            <person name="Kim G.-H."/>
        </authorList>
    </citation>
    <scope>NUCLEOTIDE SEQUENCE</scope>
    <source>
        <strain evidence="2">BAW_Kor-Di-RS1</strain>
        <tissue evidence="2">Whole-body</tissue>
    </source>
</reference>
<sequence length="208" mass="23853">MVTVLNFVEVLVMDFTSEEKLYSINKIEFFEEWLKHEKDKRCDRLFEFISTKFNFSDITEECEREIKMKLASISSKIATRWVSSGKSKERFLNKNKLWLEGQEIEFCVRSTLPQPSTSTAELSRPGRPRKDFEDASFKTKKRRVEDLVQSRSVGELMTAAEVAARSTGQKNVARVIKDIGENPASASACLNIQQTSAVQRDRPLSNDD</sequence>
<evidence type="ECO:0000256" key="1">
    <source>
        <dbReference type="SAM" id="MobiDB-lite"/>
    </source>
</evidence>
<proteinExistence type="predicted"/>
<dbReference type="AlphaFoldDB" id="A0A835GT35"/>
<protein>
    <submittedName>
        <fullName evidence="2">Uncharacterized protein</fullName>
    </submittedName>
</protein>
<dbReference type="EMBL" id="JACKWZ010000012">
    <property type="protein sequence ID" value="KAF9423013.1"/>
    <property type="molecule type" value="Genomic_DNA"/>
</dbReference>
<gene>
    <name evidence="2" type="ORF">HW555_001556</name>
</gene>
<evidence type="ECO:0000313" key="3">
    <source>
        <dbReference type="Proteomes" id="UP000648187"/>
    </source>
</evidence>
<comment type="caution">
    <text evidence="2">The sequence shown here is derived from an EMBL/GenBank/DDBJ whole genome shotgun (WGS) entry which is preliminary data.</text>
</comment>
<feature type="region of interest" description="Disordered" evidence="1">
    <location>
        <begin position="114"/>
        <end position="135"/>
    </location>
</feature>
<keyword evidence="3" id="KW-1185">Reference proteome</keyword>
<evidence type="ECO:0000313" key="2">
    <source>
        <dbReference type="EMBL" id="KAF9423013.1"/>
    </source>
</evidence>
<accession>A0A835GT35</accession>
<organism evidence="2 3">
    <name type="scientific">Spodoptera exigua</name>
    <name type="common">Beet armyworm</name>
    <name type="synonym">Noctua fulgens</name>
    <dbReference type="NCBI Taxonomy" id="7107"/>
    <lineage>
        <taxon>Eukaryota</taxon>
        <taxon>Metazoa</taxon>
        <taxon>Ecdysozoa</taxon>
        <taxon>Arthropoda</taxon>
        <taxon>Hexapoda</taxon>
        <taxon>Insecta</taxon>
        <taxon>Pterygota</taxon>
        <taxon>Neoptera</taxon>
        <taxon>Endopterygota</taxon>
        <taxon>Lepidoptera</taxon>
        <taxon>Glossata</taxon>
        <taxon>Ditrysia</taxon>
        <taxon>Noctuoidea</taxon>
        <taxon>Noctuidae</taxon>
        <taxon>Amphipyrinae</taxon>
        <taxon>Spodoptera</taxon>
    </lineage>
</organism>
<dbReference type="Proteomes" id="UP000648187">
    <property type="component" value="Unassembled WGS sequence"/>
</dbReference>